<dbReference type="AlphaFoldDB" id="A0A7R9PPF3"/>
<reference evidence="1" key="1">
    <citation type="submission" date="2020-11" db="EMBL/GenBank/DDBJ databases">
        <authorList>
            <person name="Tran Van P."/>
        </authorList>
    </citation>
    <scope>NUCLEOTIDE SEQUENCE</scope>
</reference>
<organism evidence="1">
    <name type="scientific">Timema genevievae</name>
    <name type="common">Walking stick</name>
    <dbReference type="NCBI Taxonomy" id="629358"/>
    <lineage>
        <taxon>Eukaryota</taxon>
        <taxon>Metazoa</taxon>
        <taxon>Ecdysozoa</taxon>
        <taxon>Arthropoda</taxon>
        <taxon>Hexapoda</taxon>
        <taxon>Insecta</taxon>
        <taxon>Pterygota</taxon>
        <taxon>Neoptera</taxon>
        <taxon>Polyneoptera</taxon>
        <taxon>Phasmatodea</taxon>
        <taxon>Timematodea</taxon>
        <taxon>Timematoidea</taxon>
        <taxon>Timematidae</taxon>
        <taxon>Timema</taxon>
    </lineage>
</organism>
<gene>
    <name evidence="1" type="ORF">TGEB3V08_LOCUS7694</name>
</gene>
<evidence type="ECO:0000313" key="1">
    <source>
        <dbReference type="EMBL" id="CAD7600719.1"/>
    </source>
</evidence>
<dbReference type="EMBL" id="OE842577">
    <property type="protein sequence ID" value="CAD7600719.1"/>
    <property type="molecule type" value="Genomic_DNA"/>
</dbReference>
<name>A0A7R9PPF3_TIMGE</name>
<accession>A0A7R9PPF3</accession>
<sequence>MATKSGPDRPETEDQQRLRFQVELDTNTLGEKWSIHSVQDLLTINKYFCGNITPEGGQEETVAGPITARTLSQHNLKLSLTHYIFLVDCHTDLEHSAATKSTPEMRSSNGAFVLPSSNARSSSACELHVTLTTSLFANLIGIFA</sequence>
<proteinExistence type="predicted"/>
<protein>
    <submittedName>
        <fullName evidence="1">Uncharacterized protein</fullName>
    </submittedName>
</protein>